<sequence>MDRKALSYDALRSILGHIEANKRIQIAIACPSLQKVEKSIPLKIDRLDFVSNYEVQINNILYSFGMIRQYREGTAPEPFRSINKNGGINCDLDEWGFRKPSYRLTETPGDIYFGDVLEDSDEGNDEDLERVVQKFRFFHSGDEAVVNGRPKKMSVWWMNTGYKLLPYRCRKNNVKPAHDCFVQLNLTTGEIEQPSRPVGKVPYTKKLHEVMKAFMTFIFGGRSCPVQVNCLEIYSTTQIIRLPVGVKFSVHELRVPRKVSSISKFLLPVLDESSLPIKHINQEEPVDLNDPFVANAEEVTFHDGFNLNLFEFLLNLPHSKINFFCKFYIYNEEDFIEFLEKLMENEEKVGAIYQLRLEVNQNIMETFFKIENGLMKREITGERDLIIQSKSSREVQITYIKDVEQMYFGRIESYCILRIQVLGNRQETN</sequence>
<dbReference type="OrthoDB" id="5878628at2759"/>
<evidence type="ECO:0000313" key="2">
    <source>
        <dbReference type="Proteomes" id="UP000008068"/>
    </source>
</evidence>
<keyword evidence="2" id="KW-1185">Reference proteome</keyword>
<organism evidence="2">
    <name type="scientific">Caenorhabditis brenneri</name>
    <name type="common">Nematode worm</name>
    <dbReference type="NCBI Taxonomy" id="135651"/>
    <lineage>
        <taxon>Eukaryota</taxon>
        <taxon>Metazoa</taxon>
        <taxon>Ecdysozoa</taxon>
        <taxon>Nematoda</taxon>
        <taxon>Chromadorea</taxon>
        <taxon>Rhabditida</taxon>
        <taxon>Rhabditina</taxon>
        <taxon>Rhabditomorpha</taxon>
        <taxon>Rhabditoidea</taxon>
        <taxon>Rhabditidae</taxon>
        <taxon>Peloderinae</taxon>
        <taxon>Caenorhabditis</taxon>
    </lineage>
</organism>
<dbReference type="PANTHER" id="PTHR31379:SF1">
    <property type="entry name" value="F-BOX C PROTEIN-RELATED"/>
    <property type="match status" value="1"/>
</dbReference>
<dbReference type="Proteomes" id="UP000008068">
    <property type="component" value="Unassembled WGS sequence"/>
</dbReference>
<evidence type="ECO:0000313" key="1">
    <source>
        <dbReference type="EMBL" id="EGT51136.1"/>
    </source>
</evidence>
<dbReference type="InParanoid" id="G0PCI5"/>
<dbReference type="OMA" id="GHIEANK"/>
<name>G0PCI5_CAEBE</name>
<gene>
    <name evidence="1" type="ORF">CAEBREN_16942</name>
</gene>
<accession>G0PCI5</accession>
<protein>
    <submittedName>
        <fullName evidence="1">Uncharacterized protein</fullName>
    </submittedName>
</protein>
<dbReference type="Pfam" id="PF12078">
    <property type="entry name" value="DUF3557"/>
    <property type="match status" value="1"/>
</dbReference>
<dbReference type="FunCoup" id="G0PCI5">
    <property type="interactions" value="1096"/>
</dbReference>
<reference evidence="2" key="1">
    <citation type="submission" date="2011-07" db="EMBL/GenBank/DDBJ databases">
        <authorList>
            <consortium name="Caenorhabditis brenneri Sequencing and Analysis Consortium"/>
            <person name="Wilson R.K."/>
        </authorList>
    </citation>
    <scope>NUCLEOTIDE SEQUENCE [LARGE SCALE GENOMIC DNA]</scope>
    <source>
        <strain evidence="2">PB2801</strain>
    </source>
</reference>
<dbReference type="PANTHER" id="PTHR31379">
    <property type="entry name" value="F-BOX C PROTEIN-RELATED-RELATED"/>
    <property type="match status" value="1"/>
</dbReference>
<dbReference type="HOGENOM" id="CLU_042576_0_0_1"/>
<dbReference type="EMBL" id="GL380244">
    <property type="protein sequence ID" value="EGT51136.1"/>
    <property type="molecule type" value="Genomic_DNA"/>
</dbReference>
<dbReference type="AlphaFoldDB" id="G0PCI5"/>
<dbReference type="InterPro" id="IPR021942">
    <property type="entry name" value="DUF3557"/>
</dbReference>
<proteinExistence type="predicted"/>